<feature type="compositionally biased region" description="Polar residues" evidence="1">
    <location>
        <begin position="979"/>
        <end position="1021"/>
    </location>
</feature>
<feature type="transmembrane region" description="Helical" evidence="2">
    <location>
        <begin position="201"/>
        <end position="221"/>
    </location>
</feature>
<feature type="transmembrane region" description="Helical" evidence="2">
    <location>
        <begin position="753"/>
        <end position="778"/>
    </location>
</feature>
<feature type="region of interest" description="Disordered" evidence="1">
    <location>
        <begin position="969"/>
        <end position="1021"/>
    </location>
</feature>
<feature type="compositionally biased region" description="Basic and acidic residues" evidence="1">
    <location>
        <begin position="862"/>
        <end position="873"/>
    </location>
</feature>
<sequence>MSRKLESTGGAQKEINHSVRYSLRIVVILVFSTFSSPILTILLGSTLCNSNGTHIHFPALLCFSSAYSVQFAFALIFSIIHILVSTSLNMFLPPLHPKHRGIFSTSSLPLPASMFAFLMGFTTLTFYSTSEMLIHPIFLLCGSGIILTMLFAFPPFYSRYTNVAFAGSTSLVFVVAVFSLIASLSVDSQQHRSMMNHSARIVYWILFLVFAVSIPFVFAFLMRKRLISQFLAKRPHYIIPQFKHKENRPAKKDFAQVSDAFDETEHDSEESIDAPVRKFTSARGVERSLRFIFEKPVRHSERHISFVSSAYDHALEQFPSSTTLVMKAALYEISFPKDYAKATALLQQAILRFPYFFDQWTYFSISQELDGMSVSRDETKGMDELWKGLGTGAVSSDQFSRVESNLNSILALTQAMWNLLRKSTFSLDRVHHFALAAVDKALVTHHEIQRMLLEHPNSVQLWKMMQKLQMEVFNDADANESMQDAIDKLELKESVKARDGKNKLSPDDEKALQYSLTTKNVSNMIQQFLIKKNKPRSSMLCVFLIIAAAITIVVPSVLFIVYLVIDSAASQRLDMFDSLGKVSFVLMNTLMCVRDIYEYNLDPTVESTNAYIQPLEWLNTTIAENSARVNKLTTSTILTNTGDLSLWSARDPSLFGGLDGFVVYVPTIPAVGQPLLTFSHYVGLLDVIGDFSSALSTIGQLLTHTDVFTNPDRVEALRRETEYTLVNGPLQIIEPIKHSMRILTEKTLAISKAFHISTIACSVALEILTGAVFASLIVKQRSLKKERRASIFGLVTMKKEVVSQRLHRSSDEEEEEDIHIPAVTDIHTLLIPPSTRTPFLCRVESQGHVSAEDQKSVQIAPKSDETNQPKEEIAPIARMETAETTGCPLDNSSTETKVSTPLSNSVRKDSETASDPNNPDDKDEDKEEGKDENNEEGKDENNGEDNNDKYDDLDVSDDELLRIRKRRERRKRMKKRFAESTTSLLTISPTQTPLIFQPIPTNQNGPHSTVQNTSNPTTPPSFSLQRFTPTLNNNGLPTLDNLLTFTNRTPLLSSTNTPLTSVMPSERSTDFLINPHREEIETRELTWMDLYLDQRINEHIIDSTLTNQQVEIHLEDVGALKGIMKRSFVGCMIAGPLFIVASILLIFFPFFLGTEVIPDAVQHTFTVVVRNAVMMQLVFLEQQLVYSDSPTLVQNEPFQLATNPVWNTTSHLVSDQSQLLQLIEGEMAYLTELNNLANFGSVFFDSGHAITDTAFSSFVIPRSRGLFPALDAFSTNAKDCFLIDGDCDENRFPQILGTFVGLDNIFTWLITATTKLIRTDAADLTPDNVNFGIAYKLMMLDGKDGYDTYLDMAVDGHHSRLQSTRTGVITCYIVGFVLVVLTLFVFVIPPFRELDRLHKTNILLFHLVGWKARDKHKVSGTDSNFKVEEIKTPLDDLYDSELDEELMFDPG</sequence>
<feature type="region of interest" description="Disordered" evidence="1">
    <location>
        <begin position="847"/>
        <end position="953"/>
    </location>
</feature>
<dbReference type="PANTHER" id="PTHR31600">
    <property type="entry name" value="TINY MACROCYSTS PROTEIN B-RELATED"/>
    <property type="match status" value="1"/>
</dbReference>
<keyword evidence="2" id="KW-0472">Membrane</keyword>
<feature type="transmembrane region" description="Helical" evidence="2">
    <location>
        <begin position="1128"/>
        <end position="1152"/>
    </location>
</feature>
<dbReference type="PANTHER" id="PTHR31600:SF2">
    <property type="entry name" value="GAMETE ENRICHED GENE 10 PROTEIN-RELATED"/>
    <property type="match status" value="1"/>
</dbReference>
<feature type="transmembrane region" description="Helical" evidence="2">
    <location>
        <begin position="160"/>
        <end position="181"/>
    </location>
</feature>
<proteinExistence type="predicted"/>
<feature type="transmembrane region" description="Helical" evidence="2">
    <location>
        <begin position="67"/>
        <end position="88"/>
    </location>
</feature>
<accession>A0ABQ9Y6N9</accession>
<comment type="caution">
    <text evidence="3">The sequence shown here is derived from an EMBL/GenBank/DDBJ whole genome shotgun (WGS) entry which is preliminary data.</text>
</comment>
<feature type="transmembrane region" description="Helical" evidence="2">
    <location>
        <begin position="21"/>
        <end position="47"/>
    </location>
</feature>
<protein>
    <submittedName>
        <fullName evidence="3">Uncharacterized protein</fullName>
    </submittedName>
</protein>
<evidence type="ECO:0000313" key="4">
    <source>
        <dbReference type="Proteomes" id="UP001281761"/>
    </source>
</evidence>
<feature type="transmembrane region" description="Helical" evidence="2">
    <location>
        <begin position="1367"/>
        <end position="1388"/>
    </location>
</feature>
<gene>
    <name evidence="3" type="ORF">BLNAU_5663</name>
</gene>
<reference evidence="3 4" key="1">
    <citation type="journal article" date="2022" name="bioRxiv">
        <title>Genomics of Preaxostyla Flagellates Illuminates Evolutionary Transitions and the Path Towards Mitochondrial Loss.</title>
        <authorList>
            <person name="Novak L.V.F."/>
            <person name="Treitli S.C."/>
            <person name="Pyrih J."/>
            <person name="Halakuc P."/>
            <person name="Pipaliya S.V."/>
            <person name="Vacek V."/>
            <person name="Brzon O."/>
            <person name="Soukal P."/>
            <person name="Eme L."/>
            <person name="Dacks J.B."/>
            <person name="Karnkowska A."/>
            <person name="Elias M."/>
            <person name="Hampl V."/>
        </authorList>
    </citation>
    <scope>NUCLEOTIDE SEQUENCE [LARGE SCALE GENOMIC DNA]</scope>
    <source>
        <strain evidence="3">NAU3</strain>
        <tissue evidence="3">Gut</tissue>
    </source>
</reference>
<evidence type="ECO:0000256" key="2">
    <source>
        <dbReference type="SAM" id="Phobius"/>
    </source>
</evidence>
<feature type="compositionally biased region" description="Polar residues" evidence="1">
    <location>
        <begin position="890"/>
        <end position="905"/>
    </location>
</feature>
<dbReference type="EMBL" id="JARBJD010000030">
    <property type="protein sequence ID" value="KAK2959354.1"/>
    <property type="molecule type" value="Genomic_DNA"/>
</dbReference>
<feature type="transmembrane region" description="Helical" evidence="2">
    <location>
        <begin position="540"/>
        <end position="565"/>
    </location>
</feature>
<keyword evidence="2" id="KW-0812">Transmembrane</keyword>
<dbReference type="Proteomes" id="UP001281761">
    <property type="component" value="Unassembled WGS sequence"/>
</dbReference>
<keyword evidence="4" id="KW-1185">Reference proteome</keyword>
<feature type="compositionally biased region" description="Basic and acidic residues" evidence="1">
    <location>
        <begin position="927"/>
        <end position="952"/>
    </location>
</feature>
<organism evidence="3 4">
    <name type="scientific">Blattamonas nauphoetae</name>
    <dbReference type="NCBI Taxonomy" id="2049346"/>
    <lineage>
        <taxon>Eukaryota</taxon>
        <taxon>Metamonada</taxon>
        <taxon>Preaxostyla</taxon>
        <taxon>Oxymonadida</taxon>
        <taxon>Blattamonas</taxon>
    </lineage>
</organism>
<feature type="transmembrane region" description="Helical" evidence="2">
    <location>
        <begin position="108"/>
        <end position="127"/>
    </location>
</feature>
<evidence type="ECO:0000256" key="1">
    <source>
        <dbReference type="SAM" id="MobiDB-lite"/>
    </source>
</evidence>
<name>A0ABQ9Y6N9_9EUKA</name>
<dbReference type="InterPro" id="IPR052994">
    <property type="entry name" value="Tiny_macrocysts_regulators"/>
</dbReference>
<evidence type="ECO:0000313" key="3">
    <source>
        <dbReference type="EMBL" id="KAK2959354.1"/>
    </source>
</evidence>
<keyword evidence="2" id="KW-1133">Transmembrane helix</keyword>
<feature type="transmembrane region" description="Helical" evidence="2">
    <location>
        <begin position="133"/>
        <end position="153"/>
    </location>
</feature>